<gene>
    <name evidence="3" type="ORF">CLH62_18950</name>
</gene>
<accession>A0A2G1VAP2</accession>
<keyword evidence="2" id="KW-0812">Transmembrane</keyword>
<sequence length="229" mass="25852">MAGPLGNSFARAADWYNQRPVRERALLLLTALVVLIFAGWEFAVTPLQQENQRLENRMQTLSASRDDLLAQQQMLNEQLATDPSRVLRNQLTARQQRLDRLNRQISETTGQLIAPTAMVALLRDILAAQDSLVLQGMELKTPAPVFAPEASLQSQQDQQARSEPLLFAHDVEMRIEGSYLEVLNYLERLEALDERLGWVMLEYSAGDWPSGEAVIRVRTLSLDQAWLGV</sequence>
<feature type="transmembrane region" description="Helical" evidence="2">
    <location>
        <begin position="25"/>
        <end position="43"/>
    </location>
</feature>
<feature type="coiled-coil region" evidence="1">
    <location>
        <begin position="44"/>
        <end position="104"/>
    </location>
</feature>
<proteinExistence type="predicted"/>
<evidence type="ECO:0000256" key="1">
    <source>
        <dbReference type="SAM" id="Coils"/>
    </source>
</evidence>
<protein>
    <submittedName>
        <fullName evidence="3">MSHA biogenesis protein MshJ</fullName>
    </submittedName>
</protein>
<evidence type="ECO:0000313" key="4">
    <source>
        <dbReference type="Proteomes" id="UP000229044"/>
    </source>
</evidence>
<dbReference type="OrthoDB" id="9151209at2"/>
<dbReference type="AlphaFoldDB" id="A0A2G1VAP2"/>
<comment type="caution">
    <text evidence="3">The sequence shown here is derived from an EMBL/GenBank/DDBJ whole genome shotgun (WGS) entry which is preliminary data.</text>
</comment>
<dbReference type="EMBL" id="NTFI01000007">
    <property type="protein sequence ID" value="PHQ23818.1"/>
    <property type="molecule type" value="Genomic_DNA"/>
</dbReference>
<dbReference type="Proteomes" id="UP000229044">
    <property type="component" value="Unassembled WGS sequence"/>
</dbReference>
<reference evidence="3 4" key="1">
    <citation type="submission" date="2017-09" db="EMBL/GenBank/DDBJ databases">
        <title>The draft genome sequences of Marinobacter guineae M3B.</title>
        <authorList>
            <person name="Cao J."/>
        </authorList>
    </citation>
    <scope>NUCLEOTIDE SEQUENCE [LARGE SCALE GENOMIC DNA]</scope>
    <source>
        <strain evidence="3 4">M3B</strain>
    </source>
</reference>
<evidence type="ECO:0000256" key="2">
    <source>
        <dbReference type="SAM" id="Phobius"/>
    </source>
</evidence>
<keyword evidence="2" id="KW-0472">Membrane</keyword>
<organism evidence="3 4">
    <name type="scientific">Marinobacter guineae</name>
    <dbReference type="NCBI Taxonomy" id="432303"/>
    <lineage>
        <taxon>Bacteria</taxon>
        <taxon>Pseudomonadati</taxon>
        <taxon>Pseudomonadota</taxon>
        <taxon>Gammaproteobacteria</taxon>
        <taxon>Pseudomonadales</taxon>
        <taxon>Marinobacteraceae</taxon>
        <taxon>Marinobacter</taxon>
    </lineage>
</organism>
<keyword evidence="2" id="KW-1133">Transmembrane helix</keyword>
<dbReference type="RefSeq" id="WP_099619760.1">
    <property type="nucleotide sequence ID" value="NZ_KZ319343.1"/>
</dbReference>
<name>A0A2G1VAP2_9GAMM</name>
<keyword evidence="1" id="KW-0175">Coiled coil</keyword>
<keyword evidence="4" id="KW-1185">Reference proteome</keyword>
<evidence type="ECO:0000313" key="3">
    <source>
        <dbReference type="EMBL" id="PHQ23818.1"/>
    </source>
</evidence>